<protein>
    <submittedName>
        <fullName evidence="1">Uncharacterized protein</fullName>
    </submittedName>
</protein>
<gene>
    <name evidence="1" type="ORF">Poly59_22400</name>
</gene>
<comment type="caution">
    <text evidence="1">The sequence shown here is derived from an EMBL/GenBank/DDBJ whole genome shotgun (WGS) entry which is preliminary data.</text>
</comment>
<sequence length="565" mass="63332">MKPAIVLVSGMSGSGQSFLIQTLKDAHVVSSEGSRYLTRPLRPDDNSSQISATLKRLVGECSWFYEKYGTRYGFAIPNMVRSRLTLAVIAGDLDKLLSLKYAISREAPGIPIGLLRLSVPIDLIAARLLTRFGYGESLDERVLDNRDLESYEMPQQELLKRFVDISYIHNISNTEAILIDAPARAISKAAIVEFGKSVVAKAVVAADMMSTDISTPRIVTSTSDMPIAVTEVLGCLGETAKQQGVSLYLKGGVAVSLYANSTRTHLNTDANGILSELPSLHREVSRPVSLDIDWMPEVEAEQDHRRCVRSLVRGDDLLEFSENWDEKLFHSRKFCSEYRGVELDCVSVSRIQPTGSPFTFEFFVDDFVSSRSRKTEVDGLQLLPPELLMFEKLLAGRNEDYGKFDFVDAAILAMGNRLSDDLLLHLVFLQKHIEGREETIEPRFFQDKELHRLGFKSPNIRAITMRRCGQDGSNRNPFDSSRDGIKQLAMLDRLHANIGCLLRRPKSDSQVSDSSASYLRQFESKSLTRRFVAIQSWAEYIAEYVVGRADVHVKSSRQWNGVDDS</sequence>
<evidence type="ECO:0000313" key="2">
    <source>
        <dbReference type="Proteomes" id="UP000317977"/>
    </source>
</evidence>
<dbReference type="Proteomes" id="UP000317977">
    <property type="component" value="Unassembled WGS sequence"/>
</dbReference>
<keyword evidence="2" id="KW-1185">Reference proteome</keyword>
<dbReference type="RefSeq" id="WP_146534041.1">
    <property type="nucleotide sequence ID" value="NZ_SJPX01000002.1"/>
</dbReference>
<name>A0A5C6F6C2_9BACT</name>
<organism evidence="1 2">
    <name type="scientific">Rubripirellula reticaptiva</name>
    <dbReference type="NCBI Taxonomy" id="2528013"/>
    <lineage>
        <taxon>Bacteria</taxon>
        <taxon>Pseudomonadati</taxon>
        <taxon>Planctomycetota</taxon>
        <taxon>Planctomycetia</taxon>
        <taxon>Pirellulales</taxon>
        <taxon>Pirellulaceae</taxon>
        <taxon>Rubripirellula</taxon>
    </lineage>
</organism>
<accession>A0A5C6F6C2</accession>
<evidence type="ECO:0000313" key="1">
    <source>
        <dbReference type="EMBL" id="TWU55937.1"/>
    </source>
</evidence>
<reference evidence="1 2" key="1">
    <citation type="submission" date="2019-02" db="EMBL/GenBank/DDBJ databases">
        <title>Deep-cultivation of Planctomycetes and their phenomic and genomic characterization uncovers novel biology.</title>
        <authorList>
            <person name="Wiegand S."/>
            <person name="Jogler M."/>
            <person name="Boedeker C."/>
            <person name="Pinto D."/>
            <person name="Vollmers J."/>
            <person name="Rivas-Marin E."/>
            <person name="Kohn T."/>
            <person name="Peeters S.H."/>
            <person name="Heuer A."/>
            <person name="Rast P."/>
            <person name="Oberbeckmann S."/>
            <person name="Bunk B."/>
            <person name="Jeske O."/>
            <person name="Meyerdierks A."/>
            <person name="Storesund J.E."/>
            <person name="Kallscheuer N."/>
            <person name="Luecker S."/>
            <person name="Lage O.M."/>
            <person name="Pohl T."/>
            <person name="Merkel B.J."/>
            <person name="Hornburger P."/>
            <person name="Mueller R.-W."/>
            <person name="Bruemmer F."/>
            <person name="Labrenz M."/>
            <person name="Spormann A.M."/>
            <person name="Op Den Camp H."/>
            <person name="Overmann J."/>
            <person name="Amann R."/>
            <person name="Jetten M.S.M."/>
            <person name="Mascher T."/>
            <person name="Medema M.H."/>
            <person name="Devos D.P."/>
            <person name="Kaster A.-K."/>
            <person name="Ovreas L."/>
            <person name="Rohde M."/>
            <person name="Galperin M.Y."/>
            <person name="Jogler C."/>
        </authorList>
    </citation>
    <scope>NUCLEOTIDE SEQUENCE [LARGE SCALE GENOMIC DNA]</scope>
    <source>
        <strain evidence="1 2">Poly59</strain>
    </source>
</reference>
<dbReference type="EMBL" id="SJPX01000002">
    <property type="protein sequence ID" value="TWU55937.1"/>
    <property type="molecule type" value="Genomic_DNA"/>
</dbReference>
<proteinExistence type="predicted"/>
<dbReference type="AlphaFoldDB" id="A0A5C6F6C2"/>